<proteinExistence type="predicted"/>
<feature type="non-terminal residue" evidence="2">
    <location>
        <position position="525"/>
    </location>
</feature>
<evidence type="ECO:0000313" key="2">
    <source>
        <dbReference type="EMBL" id="KPJ62270.1"/>
    </source>
</evidence>
<dbReference type="GO" id="GO:0016757">
    <property type="term" value="F:glycosyltransferase activity"/>
    <property type="evidence" value="ECO:0007669"/>
    <property type="project" value="TreeGrafter"/>
</dbReference>
<dbReference type="SUPFAM" id="SSF53756">
    <property type="entry name" value="UDP-Glycosyltransferase/glycogen phosphorylase"/>
    <property type="match status" value="1"/>
</dbReference>
<dbReference type="Gene3D" id="3.40.50.2000">
    <property type="entry name" value="Glycogen Phosphorylase B"/>
    <property type="match status" value="2"/>
</dbReference>
<comment type="caution">
    <text evidence="2">The sequence shown here is derived from an EMBL/GenBank/DDBJ whole genome shotgun (WGS) entry which is preliminary data.</text>
</comment>
<dbReference type="PANTHER" id="PTHR12526">
    <property type="entry name" value="GLYCOSYLTRANSFERASE"/>
    <property type="match status" value="1"/>
</dbReference>
<dbReference type="AlphaFoldDB" id="A0A0S7XIH0"/>
<dbReference type="PANTHER" id="PTHR12526:SF636">
    <property type="entry name" value="BLL3647 PROTEIN"/>
    <property type="match status" value="1"/>
</dbReference>
<protein>
    <recommendedName>
        <fullName evidence="1">Glycosyltransferase subfamily 4-like N-terminal domain-containing protein</fullName>
    </recommendedName>
</protein>
<reference evidence="2 3" key="1">
    <citation type="journal article" date="2015" name="Microbiome">
        <title>Genomic resolution of linkages in carbon, nitrogen, and sulfur cycling among widespread estuary sediment bacteria.</title>
        <authorList>
            <person name="Baker B.J."/>
            <person name="Lazar C.S."/>
            <person name="Teske A.P."/>
            <person name="Dick G.J."/>
        </authorList>
    </citation>
    <scope>NUCLEOTIDE SEQUENCE [LARGE SCALE GENOMIC DNA]</scope>
    <source>
        <strain evidence="2">DG_56</strain>
    </source>
</reference>
<gene>
    <name evidence="2" type="ORF">AMK68_05135</name>
</gene>
<dbReference type="Pfam" id="PF13439">
    <property type="entry name" value="Glyco_transf_4"/>
    <property type="match status" value="1"/>
</dbReference>
<evidence type="ECO:0000313" key="3">
    <source>
        <dbReference type="Proteomes" id="UP000052020"/>
    </source>
</evidence>
<dbReference type="Pfam" id="PF13692">
    <property type="entry name" value="Glyco_trans_1_4"/>
    <property type="match status" value="1"/>
</dbReference>
<sequence length="525" mass="57901">MQRDRRIRVLHVIPCLGHGGAERQLAELAKHFDHKRYALTIAYYSRDHQLRGELERSDLHLVRLPKGGRGSPFLLQALIRLILRLRPHIVHSWVFAANVWGRLAAAMCGVPVIIAYELGCDPGKPLLHRLVERALARIGHCVMVNNWPAAELSMRTQRLPLEIFRLVENGIDLTRLDAASDSDGREWRRAMGLPQDVFLFGIVARMTAEKGHAVLWQALAALASSGQRHRLLVVGDGPLRARLRAAAKKMGIADAITFAGARDDVPVAMKAIDCLVIPSLREGLPNVALEAMGSRRPVIATDVGGCARAVLDGETGWLVPPGDPAALAAAMADAAADPGRAHRRGETGRAVVEKRFLVEHMVSAMNRVYGELLAARGVGRRCVGYVASRFPRLSETFVLREANALERLGWRVVPLSLTRPRLVDWLHAAAERWRGRAVVPDPWFYLSLAWVHLVALLGRPRTYTATVAAIICQVGWRRFDALVRHLAAFAIGLGFLGRVKRLGWVHAHFAWVSATAAWAIARLAG</sequence>
<feature type="domain" description="Glycosyltransferase subfamily 4-like N-terminal" evidence="1">
    <location>
        <begin position="19"/>
        <end position="175"/>
    </location>
</feature>
<evidence type="ECO:0000259" key="1">
    <source>
        <dbReference type="Pfam" id="PF13439"/>
    </source>
</evidence>
<dbReference type="Proteomes" id="UP000052020">
    <property type="component" value="Unassembled WGS sequence"/>
</dbReference>
<dbReference type="InterPro" id="IPR028098">
    <property type="entry name" value="Glyco_trans_4-like_N"/>
</dbReference>
<name>A0A0S7XIH0_9BACT</name>
<dbReference type="EMBL" id="LIZY01000124">
    <property type="protein sequence ID" value="KPJ62270.1"/>
    <property type="molecule type" value="Genomic_DNA"/>
</dbReference>
<accession>A0A0S7XIH0</accession>
<organism evidence="2 3">
    <name type="scientific">candidate division KD3-62 bacterium DG_56</name>
    <dbReference type="NCBI Taxonomy" id="1704032"/>
    <lineage>
        <taxon>Bacteria</taxon>
        <taxon>candidate division KD3-62</taxon>
    </lineage>
</organism>